<protein>
    <submittedName>
        <fullName evidence="1">Uncharacterized protein</fullName>
    </submittedName>
</protein>
<evidence type="ECO:0000313" key="1">
    <source>
        <dbReference type="EMBL" id="MDD7972347.1"/>
    </source>
</evidence>
<accession>A0ABT5TDV5</accession>
<reference evidence="1" key="1">
    <citation type="submission" date="2023-02" db="EMBL/GenBank/DDBJ databases">
        <title>Description of Roseinatronobacter alkalisoli sp. nov., an alkaliphilic bacerium isolated from soda soil.</title>
        <authorList>
            <person name="Wei W."/>
        </authorList>
    </citation>
    <scope>NUCLEOTIDE SEQUENCE</scope>
    <source>
        <strain evidence="1">HJB301</strain>
    </source>
</reference>
<proteinExistence type="predicted"/>
<dbReference type="Proteomes" id="UP001431784">
    <property type="component" value="Unassembled WGS sequence"/>
</dbReference>
<organism evidence="1 2">
    <name type="scientific">Roseinatronobacter alkalisoli</name>
    <dbReference type="NCBI Taxonomy" id="3028235"/>
    <lineage>
        <taxon>Bacteria</taxon>
        <taxon>Pseudomonadati</taxon>
        <taxon>Pseudomonadota</taxon>
        <taxon>Alphaproteobacteria</taxon>
        <taxon>Rhodobacterales</taxon>
        <taxon>Paracoccaceae</taxon>
        <taxon>Roseinatronobacter</taxon>
    </lineage>
</organism>
<dbReference type="EMBL" id="JAQZSM010000014">
    <property type="protein sequence ID" value="MDD7972347.1"/>
    <property type="molecule type" value="Genomic_DNA"/>
</dbReference>
<comment type="caution">
    <text evidence="1">The sequence shown here is derived from an EMBL/GenBank/DDBJ whole genome shotgun (WGS) entry which is preliminary data.</text>
</comment>
<evidence type="ECO:0000313" key="2">
    <source>
        <dbReference type="Proteomes" id="UP001431784"/>
    </source>
</evidence>
<dbReference type="RefSeq" id="WP_274353024.1">
    <property type="nucleotide sequence ID" value="NZ_JAQZSM010000014.1"/>
</dbReference>
<name>A0ABT5TDV5_9RHOB</name>
<keyword evidence="2" id="KW-1185">Reference proteome</keyword>
<sequence length="74" mass="8418">MPKRNSAALLIRLLSDAYEADRLIRPANFSAQNKAQADKFRHQQLTALRQFSDALEPLDCVQLMAVDIHDRRPG</sequence>
<gene>
    <name evidence="1" type="ORF">PUT78_14700</name>
</gene>